<keyword evidence="4" id="KW-1185">Reference proteome</keyword>
<comment type="similarity">
    <text evidence="1">Belongs to the AHA1 family.</text>
</comment>
<dbReference type="Pfam" id="PF08327">
    <property type="entry name" value="AHSA1"/>
    <property type="match status" value="1"/>
</dbReference>
<organism evidence="3 4">
    <name type="scientific">Schumannella luteola</name>
    <dbReference type="NCBI Taxonomy" id="472059"/>
    <lineage>
        <taxon>Bacteria</taxon>
        <taxon>Bacillati</taxon>
        <taxon>Actinomycetota</taxon>
        <taxon>Actinomycetes</taxon>
        <taxon>Micrococcales</taxon>
        <taxon>Microbacteriaceae</taxon>
        <taxon>Schumannella</taxon>
    </lineage>
</organism>
<protein>
    <submittedName>
        <fullName evidence="3">Uncharacterized protein YndB with AHSA1/START domain</fullName>
    </submittedName>
</protein>
<dbReference type="InterPro" id="IPR023393">
    <property type="entry name" value="START-like_dom_sf"/>
</dbReference>
<dbReference type="AlphaFoldDB" id="A0A852YPB4"/>
<comment type="caution">
    <text evidence="3">The sequence shown here is derived from an EMBL/GenBank/DDBJ whole genome shotgun (WGS) entry which is preliminary data.</text>
</comment>
<evidence type="ECO:0000313" key="4">
    <source>
        <dbReference type="Proteomes" id="UP000553888"/>
    </source>
</evidence>
<reference evidence="3 4" key="1">
    <citation type="submission" date="2020-07" db="EMBL/GenBank/DDBJ databases">
        <title>Sequencing the genomes of 1000 actinobacteria strains.</title>
        <authorList>
            <person name="Klenk H.-P."/>
        </authorList>
    </citation>
    <scope>NUCLEOTIDE SEQUENCE [LARGE SCALE GENOMIC DNA]</scope>
    <source>
        <strain evidence="3 4">DSM 23141</strain>
    </source>
</reference>
<dbReference type="SUPFAM" id="SSF55961">
    <property type="entry name" value="Bet v1-like"/>
    <property type="match status" value="1"/>
</dbReference>
<proteinExistence type="inferred from homology"/>
<gene>
    <name evidence="3" type="ORF">BJ979_001681</name>
</gene>
<dbReference type="EMBL" id="JACBZY010000001">
    <property type="protein sequence ID" value="NYG99055.1"/>
    <property type="molecule type" value="Genomic_DNA"/>
</dbReference>
<dbReference type="Gene3D" id="3.30.530.20">
    <property type="match status" value="1"/>
</dbReference>
<feature type="domain" description="Activator of Hsp90 ATPase homologue 1/2-like C-terminal" evidence="2">
    <location>
        <begin position="24"/>
        <end position="158"/>
    </location>
</feature>
<dbReference type="InterPro" id="IPR013538">
    <property type="entry name" value="ASHA1/2-like_C"/>
</dbReference>
<sequence length="173" mass="18535">MTANEPAAIDHDSFAVRRSIRIAASPAKVWAAVTEPEHISRWFSESTELDRLEVGGAGRLVWKDYGGFPFEIVELDAPRAIAYRWSNEPALLDTARPDPVRSTVFRFTIEPDGDGADAGTVLTVVETGFAALSDPAAALESNRGGWTHELDELVAYLEGGDGAESGPAAAEHA</sequence>
<dbReference type="Proteomes" id="UP000553888">
    <property type="component" value="Unassembled WGS sequence"/>
</dbReference>
<name>A0A852YPB4_9MICO</name>
<evidence type="ECO:0000256" key="1">
    <source>
        <dbReference type="ARBA" id="ARBA00006817"/>
    </source>
</evidence>
<evidence type="ECO:0000259" key="2">
    <source>
        <dbReference type="Pfam" id="PF08327"/>
    </source>
</evidence>
<accession>A0A852YPB4</accession>
<dbReference type="RefSeq" id="WP_246286726.1">
    <property type="nucleotide sequence ID" value="NZ_JACBZY010000001.1"/>
</dbReference>
<evidence type="ECO:0000313" key="3">
    <source>
        <dbReference type="EMBL" id="NYG99055.1"/>
    </source>
</evidence>